<evidence type="ECO:0000313" key="5">
    <source>
        <dbReference type="Proteomes" id="UP000006892"/>
    </source>
</evidence>
<organism evidence="4">
    <name type="scientific">Rhodococcus hoagii (strain 103S)</name>
    <name type="common">Rhodococcus equi</name>
    <dbReference type="NCBI Taxonomy" id="685727"/>
    <lineage>
        <taxon>Bacteria</taxon>
        <taxon>Bacillati</taxon>
        <taxon>Actinomycetota</taxon>
        <taxon>Actinomycetes</taxon>
        <taxon>Mycobacteriales</taxon>
        <taxon>Nocardiaceae</taxon>
        <taxon>Prescottella</taxon>
    </lineage>
</organism>
<dbReference type="Proteomes" id="UP001154400">
    <property type="component" value="Chromosome"/>
</dbReference>
<name>A0A3S5Y6U2_RHOH1</name>
<dbReference type="Gene3D" id="1.10.357.10">
    <property type="entry name" value="Tetracycline Repressor, domain 2"/>
    <property type="match status" value="1"/>
</dbReference>
<accession>A0A3S5Y6U2</accession>
<feature type="domain" description="HTH tetR-type" evidence="3">
    <location>
        <begin position="12"/>
        <end position="73"/>
    </location>
</feature>
<dbReference type="RefSeq" id="WP_005513465.1">
    <property type="nucleotide sequence ID" value="NC_014659.1"/>
</dbReference>
<dbReference type="KEGG" id="req:REQ_21490"/>
<dbReference type="GO" id="GO:0003700">
    <property type="term" value="F:DNA-binding transcription factor activity"/>
    <property type="evidence" value="ECO:0007669"/>
    <property type="project" value="TreeGrafter"/>
</dbReference>
<dbReference type="InterPro" id="IPR009057">
    <property type="entry name" value="Homeodomain-like_sf"/>
</dbReference>
<dbReference type="PANTHER" id="PTHR30055:SF235">
    <property type="entry name" value="TRANSCRIPTIONAL REGULATORY PROTEIN"/>
    <property type="match status" value="1"/>
</dbReference>
<dbReference type="PROSITE" id="PS50977">
    <property type="entry name" value="HTH_TETR_2"/>
    <property type="match status" value="1"/>
</dbReference>
<dbReference type="InterPro" id="IPR050109">
    <property type="entry name" value="HTH-type_TetR-like_transc_reg"/>
</dbReference>
<evidence type="ECO:0000259" key="3">
    <source>
        <dbReference type="PROSITE" id="PS50977"/>
    </source>
</evidence>
<dbReference type="PANTHER" id="PTHR30055">
    <property type="entry name" value="HTH-TYPE TRANSCRIPTIONAL REGULATOR RUTR"/>
    <property type="match status" value="1"/>
</dbReference>
<dbReference type="EMBL" id="FN563149">
    <property type="protein sequence ID" value="CBH48202.1"/>
    <property type="molecule type" value="Genomic_DNA"/>
</dbReference>
<sequence>MTARRGRYSAGQETRVLLVETAERLFAQRGYDAVTLAEIRSAAGQHNASVIGYYFGSKEKLLEAVLEHRLPAVNAHRERMIGERRTADGRLTVRDALWCLVQPLADSVREGNHYVGLLDRLLDAEILGSVFGSADPTVTASGLAVDQALREALDDLRDEVRLQRIMMVYESALRTLARIARSSGSPDRGELSACIDAWVGLLRAPTSDETLRARAHS</sequence>
<proteinExistence type="predicted"/>
<evidence type="ECO:0000256" key="1">
    <source>
        <dbReference type="ARBA" id="ARBA00023125"/>
    </source>
</evidence>
<keyword evidence="1 2" id="KW-0238">DNA-binding</keyword>
<protein>
    <submittedName>
        <fullName evidence="4">TetR family transcriptional regulator</fullName>
    </submittedName>
</protein>
<evidence type="ECO:0000313" key="4">
    <source>
        <dbReference type="EMBL" id="CBH48202.1"/>
    </source>
</evidence>
<dbReference type="InterPro" id="IPR001647">
    <property type="entry name" value="HTH_TetR"/>
</dbReference>
<dbReference type="Pfam" id="PF00440">
    <property type="entry name" value="TetR_N"/>
    <property type="match status" value="1"/>
</dbReference>
<dbReference type="SUPFAM" id="SSF46689">
    <property type="entry name" value="Homeodomain-like"/>
    <property type="match status" value="1"/>
</dbReference>
<dbReference type="AlphaFoldDB" id="A0A3S5Y6U2"/>
<gene>
    <name evidence="4" type="ordered locus">REQ_21490</name>
</gene>
<reference evidence="4" key="1">
    <citation type="journal article" date="2010" name="PLoS Genet.">
        <title>The genome of a pathogenic rhodococcus: cooptive virulence underpinned by key gene acquisitions.</title>
        <authorList>
            <person name="Letek M."/>
            <person name="Gonzalez P."/>
            <person name="Macarthur I."/>
            <person name="Rodriguez H."/>
            <person name="Freeman T.C."/>
            <person name="Valero-Rello A."/>
            <person name="Blanco M."/>
            <person name="Buckley T."/>
            <person name="Cherevach I."/>
            <person name="Fahey R."/>
            <person name="Hapeshi A."/>
            <person name="Holdstock J."/>
            <person name="Leadon D."/>
            <person name="Navas J."/>
            <person name="Ocampo A."/>
            <person name="Quail M.A."/>
            <person name="Sanders M."/>
            <person name="Scortti M.M."/>
            <person name="Prescott J.F."/>
            <person name="Fogarty U."/>
            <person name="Meijer W.G."/>
            <person name="Parkhill J."/>
            <person name="Bentley S.D."/>
            <person name="Vazquez-Boland J.A."/>
        </authorList>
    </citation>
    <scope>NUCLEOTIDE SEQUENCE [LARGE SCALE GENOMIC DNA]</scope>
    <source>
        <strain evidence="4 5">103S</strain>
    </source>
</reference>
<comment type="caution">
    <text evidence="2">Lacks conserved residue(s) required for the propagation of feature annotation.</text>
</comment>
<dbReference type="GO" id="GO:0000976">
    <property type="term" value="F:transcription cis-regulatory region binding"/>
    <property type="evidence" value="ECO:0007669"/>
    <property type="project" value="TreeGrafter"/>
</dbReference>
<evidence type="ECO:0000256" key="2">
    <source>
        <dbReference type="PROSITE-ProRule" id="PRU00335"/>
    </source>
</evidence>
<dbReference type="GeneID" id="57577839"/>